<dbReference type="InterPro" id="IPR010496">
    <property type="entry name" value="AL/BT2_dom"/>
</dbReference>
<dbReference type="Gene3D" id="2.60.120.560">
    <property type="entry name" value="Exo-inulinase, domain 1"/>
    <property type="match status" value="1"/>
</dbReference>
<gene>
    <name evidence="3" type="ORF">Pan14r_07370</name>
</gene>
<organism evidence="3 4">
    <name type="scientific">Crateriforma conspicua</name>
    <dbReference type="NCBI Taxonomy" id="2527996"/>
    <lineage>
        <taxon>Bacteria</taxon>
        <taxon>Pseudomonadati</taxon>
        <taxon>Planctomycetota</taxon>
        <taxon>Planctomycetia</taxon>
        <taxon>Planctomycetales</taxon>
        <taxon>Planctomycetaceae</taxon>
        <taxon>Crateriforma</taxon>
    </lineage>
</organism>
<proteinExistence type="predicted"/>
<evidence type="ECO:0000313" key="4">
    <source>
        <dbReference type="Proteomes" id="UP000317238"/>
    </source>
</evidence>
<dbReference type="Proteomes" id="UP000317238">
    <property type="component" value="Unassembled WGS sequence"/>
</dbReference>
<accession>A0A5C5Y508</accession>
<dbReference type="AlphaFoldDB" id="A0A5C5Y508"/>
<feature type="domain" description="3-keto-alpha-glucoside-1,2-lyase/3-keto-2-hydroxy-glucal hydratase" evidence="2">
    <location>
        <begin position="72"/>
        <end position="258"/>
    </location>
</feature>
<sequence precursor="true">MRLLLSFVPLMACVSIAIAEDGFHLYQFPGHHGLPSIADTGFTVHQPDRRQPERIEPPCISAEVTVPAPSDAIALFDGTSMDQFQDNQWEFRDGLLIAGKGGLNTVKAFGDIQMHVEWRTPDPEPNKNKPGSMGNSGIFLMQKYELQVFDSYSCEIYADGSAGAIYGQSPPLVNVCRRPGQWQSYDIAFTAPVFDGETIVSPARITVFHNGVLIQNNTEIFGPTRHNKALPYVAHPDKMPVMFQAHGSPVEYRNIWVRPL</sequence>
<dbReference type="OrthoDB" id="176168at2"/>
<keyword evidence="4" id="KW-1185">Reference proteome</keyword>
<keyword evidence="1" id="KW-0732">Signal</keyword>
<comment type="caution">
    <text evidence="3">The sequence shown here is derived from an EMBL/GenBank/DDBJ whole genome shotgun (WGS) entry which is preliminary data.</text>
</comment>
<protein>
    <recommendedName>
        <fullName evidence="2">3-keto-alpha-glucoside-1,2-lyase/3-keto-2-hydroxy-glucal hydratase domain-containing protein</fullName>
    </recommendedName>
</protein>
<dbReference type="GO" id="GO:0016787">
    <property type="term" value="F:hydrolase activity"/>
    <property type="evidence" value="ECO:0007669"/>
    <property type="project" value="InterPro"/>
</dbReference>
<reference evidence="3 4" key="1">
    <citation type="submission" date="2019-02" db="EMBL/GenBank/DDBJ databases">
        <title>Deep-cultivation of Planctomycetes and their phenomic and genomic characterization uncovers novel biology.</title>
        <authorList>
            <person name="Wiegand S."/>
            <person name="Jogler M."/>
            <person name="Boedeker C."/>
            <person name="Pinto D."/>
            <person name="Vollmers J."/>
            <person name="Rivas-Marin E."/>
            <person name="Kohn T."/>
            <person name="Peeters S.H."/>
            <person name="Heuer A."/>
            <person name="Rast P."/>
            <person name="Oberbeckmann S."/>
            <person name="Bunk B."/>
            <person name="Jeske O."/>
            <person name="Meyerdierks A."/>
            <person name="Storesund J.E."/>
            <person name="Kallscheuer N."/>
            <person name="Luecker S."/>
            <person name="Lage O.M."/>
            <person name="Pohl T."/>
            <person name="Merkel B.J."/>
            <person name="Hornburger P."/>
            <person name="Mueller R.-W."/>
            <person name="Bruemmer F."/>
            <person name="Labrenz M."/>
            <person name="Spormann A.M."/>
            <person name="Op Den Camp H."/>
            <person name="Overmann J."/>
            <person name="Amann R."/>
            <person name="Jetten M.S.M."/>
            <person name="Mascher T."/>
            <person name="Medema M.H."/>
            <person name="Devos D.P."/>
            <person name="Kaster A.-K."/>
            <person name="Ovreas L."/>
            <person name="Rohde M."/>
            <person name="Galperin M.Y."/>
            <person name="Jogler C."/>
        </authorList>
    </citation>
    <scope>NUCLEOTIDE SEQUENCE [LARGE SCALE GENOMIC DNA]</scope>
    <source>
        <strain evidence="3 4">Pan14r</strain>
    </source>
</reference>
<evidence type="ECO:0000259" key="2">
    <source>
        <dbReference type="Pfam" id="PF06439"/>
    </source>
</evidence>
<name>A0A5C5Y508_9PLAN</name>
<dbReference type="EMBL" id="SJPL01000001">
    <property type="protein sequence ID" value="TWT68492.1"/>
    <property type="molecule type" value="Genomic_DNA"/>
</dbReference>
<dbReference type="RefSeq" id="WP_146438345.1">
    <property type="nucleotide sequence ID" value="NZ_SJPL01000001.1"/>
</dbReference>
<dbReference type="Pfam" id="PF06439">
    <property type="entry name" value="3keto-disac_hyd"/>
    <property type="match status" value="1"/>
</dbReference>
<evidence type="ECO:0000256" key="1">
    <source>
        <dbReference type="SAM" id="SignalP"/>
    </source>
</evidence>
<feature type="chain" id="PRO_5022860587" description="3-keto-alpha-glucoside-1,2-lyase/3-keto-2-hydroxy-glucal hydratase domain-containing protein" evidence="1">
    <location>
        <begin position="20"/>
        <end position="260"/>
    </location>
</feature>
<evidence type="ECO:0000313" key="3">
    <source>
        <dbReference type="EMBL" id="TWT68492.1"/>
    </source>
</evidence>
<feature type="signal peptide" evidence="1">
    <location>
        <begin position="1"/>
        <end position="19"/>
    </location>
</feature>